<evidence type="ECO:0000313" key="7">
    <source>
        <dbReference type="Proteomes" id="UP000242972"/>
    </source>
</evidence>
<feature type="binding site" evidence="4">
    <location>
        <position position="213"/>
    </location>
    <ligand>
        <name>substrate</name>
    </ligand>
</feature>
<comment type="catalytic activity">
    <reaction evidence="4">
        <text>S-adenosyl-L-homocysteine + H2O + H(+) = S-inosyl-L-homocysteine + NH4(+)</text>
        <dbReference type="Rhea" id="RHEA:20716"/>
        <dbReference type="ChEBI" id="CHEBI:15377"/>
        <dbReference type="ChEBI" id="CHEBI:15378"/>
        <dbReference type="ChEBI" id="CHEBI:28938"/>
        <dbReference type="ChEBI" id="CHEBI:57856"/>
        <dbReference type="ChEBI" id="CHEBI:57985"/>
        <dbReference type="EC" id="3.5.4.28"/>
    </reaction>
</comment>
<name>A0A2T2XDJ4_9FIRM</name>
<evidence type="ECO:0000256" key="4">
    <source>
        <dbReference type="HAMAP-Rule" id="MF_01281"/>
    </source>
</evidence>
<feature type="binding site" evidence="4">
    <location>
        <position position="299"/>
    </location>
    <ligand>
        <name>Zn(2+)</name>
        <dbReference type="ChEBI" id="CHEBI:29105"/>
    </ligand>
</feature>
<dbReference type="InterPro" id="IPR023512">
    <property type="entry name" value="Deaminase_MtaD/DadD"/>
</dbReference>
<proteinExistence type="inferred from homology"/>
<feature type="binding site" evidence="4">
    <location>
        <position position="210"/>
    </location>
    <ligand>
        <name>Zn(2+)</name>
        <dbReference type="ChEBI" id="CHEBI:29105"/>
    </ligand>
</feature>
<dbReference type="InterPro" id="IPR050287">
    <property type="entry name" value="MTA/SAH_deaminase"/>
</dbReference>
<feature type="binding site" evidence="4">
    <location>
        <position position="183"/>
    </location>
    <ligand>
        <name>substrate</name>
    </ligand>
</feature>
<gene>
    <name evidence="4" type="primary">mtaD</name>
    <name evidence="6" type="ORF">C7B46_13980</name>
</gene>
<comment type="function">
    <text evidence="4">Catalyzes the deamination of 5-methylthioadenosine and S-adenosyl-L-homocysteine into 5-methylthioinosine and S-inosyl-L-homocysteine, respectively. Is also able to deaminate adenosine.</text>
</comment>
<dbReference type="GO" id="GO:0046872">
    <property type="term" value="F:metal ion binding"/>
    <property type="evidence" value="ECO:0007669"/>
    <property type="project" value="UniProtKB-KW"/>
</dbReference>
<evidence type="ECO:0000313" key="6">
    <source>
        <dbReference type="EMBL" id="PSR32526.1"/>
    </source>
</evidence>
<dbReference type="PANTHER" id="PTHR43794">
    <property type="entry name" value="AMINOHYDROLASE SSNA-RELATED"/>
    <property type="match status" value="1"/>
</dbReference>
<feature type="binding site" evidence="4">
    <location>
        <position position="299"/>
    </location>
    <ligand>
        <name>substrate</name>
    </ligand>
</feature>
<dbReference type="PANTHER" id="PTHR43794:SF11">
    <property type="entry name" value="AMIDOHYDROLASE-RELATED DOMAIN-CONTAINING PROTEIN"/>
    <property type="match status" value="1"/>
</dbReference>
<dbReference type="CDD" id="cd01298">
    <property type="entry name" value="ATZ_TRZ_like"/>
    <property type="match status" value="1"/>
</dbReference>
<comment type="caution">
    <text evidence="4">Lacks conserved residue(s) required for the propagation of feature annotation.</text>
</comment>
<organism evidence="6 7">
    <name type="scientific">Sulfobacillus benefaciens</name>
    <dbReference type="NCBI Taxonomy" id="453960"/>
    <lineage>
        <taxon>Bacteria</taxon>
        <taxon>Bacillati</taxon>
        <taxon>Bacillota</taxon>
        <taxon>Clostridia</taxon>
        <taxon>Eubacteriales</taxon>
        <taxon>Clostridiales Family XVII. Incertae Sedis</taxon>
        <taxon>Sulfobacillus</taxon>
    </lineage>
</organism>
<evidence type="ECO:0000256" key="3">
    <source>
        <dbReference type="ARBA" id="ARBA00022833"/>
    </source>
</evidence>
<dbReference type="InterPro" id="IPR006680">
    <property type="entry name" value="Amidohydro-rel"/>
</dbReference>
<dbReference type="FunFam" id="3.20.20.140:FF:000014">
    <property type="entry name" value="5-methylthioadenosine/S-adenosylhomocysteine deaminase"/>
    <property type="match status" value="1"/>
</dbReference>
<evidence type="ECO:0000256" key="1">
    <source>
        <dbReference type="ARBA" id="ARBA00022723"/>
    </source>
</evidence>
<dbReference type="EC" id="3.5.4.28" evidence="4"/>
<dbReference type="Proteomes" id="UP000242972">
    <property type="component" value="Unassembled WGS sequence"/>
</dbReference>
<protein>
    <recommendedName>
        <fullName evidence="4">5-methylthioadenosine/S-adenosylhomocysteine deaminase</fullName>
        <shortName evidence="4">MTA/SAH deaminase</shortName>
        <ecNumber evidence="4">3.5.4.28</ecNumber>
        <ecNumber evidence="4">3.5.4.31</ecNumber>
    </recommendedName>
</protein>
<dbReference type="AlphaFoldDB" id="A0A2T2XDJ4"/>
<evidence type="ECO:0000259" key="5">
    <source>
        <dbReference type="Pfam" id="PF01979"/>
    </source>
</evidence>
<comment type="catalytic activity">
    <reaction evidence="4">
        <text>S-methyl-5'-thioadenosine + H2O + H(+) = S-methyl-5'-thioinosine + NH4(+)</text>
        <dbReference type="Rhea" id="RHEA:25025"/>
        <dbReference type="ChEBI" id="CHEBI:15377"/>
        <dbReference type="ChEBI" id="CHEBI:15378"/>
        <dbReference type="ChEBI" id="CHEBI:17509"/>
        <dbReference type="ChEBI" id="CHEBI:28938"/>
        <dbReference type="ChEBI" id="CHEBI:48595"/>
        <dbReference type="EC" id="3.5.4.31"/>
    </reaction>
</comment>
<feature type="binding site" evidence="4">
    <location>
        <position position="93"/>
    </location>
    <ligand>
        <name>substrate</name>
    </ligand>
</feature>
<keyword evidence="2 4" id="KW-0378">Hydrolase</keyword>
<dbReference type="EMBL" id="PXYW01000038">
    <property type="protein sequence ID" value="PSR32526.1"/>
    <property type="molecule type" value="Genomic_DNA"/>
</dbReference>
<comment type="cofactor">
    <cofactor evidence="4">
        <name>Zn(2+)</name>
        <dbReference type="ChEBI" id="CHEBI:29105"/>
    </cofactor>
    <text evidence="4">Binds 1 zinc ion per subunit.</text>
</comment>
<feature type="binding site" evidence="4">
    <location>
        <position position="64"/>
    </location>
    <ligand>
        <name>Zn(2+)</name>
        <dbReference type="ChEBI" id="CHEBI:29105"/>
    </ligand>
</feature>
<dbReference type="GO" id="GO:0050270">
    <property type="term" value="F:S-adenosylhomocysteine deaminase activity"/>
    <property type="evidence" value="ECO:0007669"/>
    <property type="project" value="UniProtKB-UniRule"/>
</dbReference>
<dbReference type="SUPFAM" id="SSF51338">
    <property type="entry name" value="Composite domain of metallo-dependent hydrolases"/>
    <property type="match status" value="1"/>
</dbReference>
<dbReference type="SUPFAM" id="SSF51556">
    <property type="entry name" value="Metallo-dependent hydrolases"/>
    <property type="match status" value="1"/>
</dbReference>
<reference evidence="6 7" key="1">
    <citation type="journal article" date="2014" name="BMC Genomics">
        <title>Comparison of environmental and isolate Sulfobacillus genomes reveals diverse carbon, sulfur, nitrogen, and hydrogen metabolisms.</title>
        <authorList>
            <person name="Justice N.B."/>
            <person name="Norman A."/>
            <person name="Brown C.T."/>
            <person name="Singh A."/>
            <person name="Thomas B.C."/>
            <person name="Banfield J.F."/>
        </authorList>
    </citation>
    <scope>NUCLEOTIDE SEQUENCE [LARGE SCALE GENOMIC DNA]</scope>
    <source>
        <strain evidence="6">AMDSBA4</strain>
    </source>
</reference>
<dbReference type="Gene3D" id="2.30.40.10">
    <property type="entry name" value="Urease, subunit C, domain 1"/>
    <property type="match status" value="1"/>
</dbReference>
<comment type="caution">
    <text evidence="6">The sequence shown here is derived from an EMBL/GenBank/DDBJ whole genome shotgun (WGS) entry which is preliminary data.</text>
</comment>
<dbReference type="Pfam" id="PF01979">
    <property type="entry name" value="Amidohydro_1"/>
    <property type="match status" value="1"/>
</dbReference>
<sequence>MRYRLEAGTIITMQGPDAIIRNGQITWEQGHIVSVGVEESDLEPVDQVWRIPDGIVMPGLYNGHNHAAMTLMRGLADNSPFFEWLEQHIWPVEARLTAEDIYWGTLLAAAEMIRSGTVGFADMYFEMDSVAEAVSLSGMRGWLSRGLVGDQDVDGKKLADSVAFARRWQGKADGRIVPMLGPHAPYTCSPHYLSQVADAARQEGLGIHIHLAESQDEIDMLQQRYGRSPIAIALDAGLFDSRVLIAHGVHLSPEDLVILKTHLNGGIISCPVSNAKLGNGILGYRALADYGVQVGLGTDGAASTNTLDMFQEMKTMAWFQKVRNREPHRFTAWDALSMATVGTAQILGFEGGILAPGRPADFIVVDGSQNHLTPELDVVANLVYAATGADVRYAVIAGQVVMAEGIITTFDEVEARQQVRTRAAQLVGTH</sequence>
<keyword evidence="1 4" id="KW-0479">Metal-binding</keyword>
<evidence type="ECO:0000256" key="2">
    <source>
        <dbReference type="ARBA" id="ARBA00022801"/>
    </source>
</evidence>
<dbReference type="HAMAP" id="MF_01281">
    <property type="entry name" value="MTA_SAH_deamin"/>
    <property type="match status" value="1"/>
</dbReference>
<feature type="binding site" evidence="4">
    <location>
        <position position="66"/>
    </location>
    <ligand>
        <name>Zn(2+)</name>
        <dbReference type="ChEBI" id="CHEBI:29105"/>
    </ligand>
</feature>
<comment type="similarity">
    <text evidence="4">Belongs to the metallo-dependent hydrolases superfamily. MTA/SAH deaminase family.</text>
</comment>
<dbReference type="EC" id="3.5.4.31" evidence="4"/>
<dbReference type="InterPro" id="IPR032466">
    <property type="entry name" value="Metal_Hydrolase"/>
</dbReference>
<feature type="binding site" evidence="4">
    <location>
        <position position="145"/>
    </location>
    <ligand>
        <name>substrate</name>
    </ligand>
</feature>
<dbReference type="GO" id="GO:0090614">
    <property type="term" value="F:5'-methylthioadenosine deaminase activity"/>
    <property type="evidence" value="ECO:0007669"/>
    <property type="project" value="UniProtKB-UniRule"/>
</dbReference>
<accession>A0A2T2XDJ4</accession>
<feature type="domain" description="Amidohydrolase-related" evidence="5">
    <location>
        <begin position="55"/>
        <end position="401"/>
    </location>
</feature>
<dbReference type="InterPro" id="IPR011059">
    <property type="entry name" value="Metal-dep_hydrolase_composite"/>
</dbReference>
<keyword evidence="3 4" id="KW-0862">Zinc</keyword>
<dbReference type="Gene3D" id="3.20.20.140">
    <property type="entry name" value="Metal-dependent hydrolases"/>
    <property type="match status" value="1"/>
</dbReference>